<keyword evidence="2" id="KW-1185">Reference proteome</keyword>
<evidence type="ECO:0000313" key="1">
    <source>
        <dbReference type="EMBL" id="KAI0026681.1"/>
    </source>
</evidence>
<organism evidence="1 2">
    <name type="scientific">Vararia minispora EC-137</name>
    <dbReference type="NCBI Taxonomy" id="1314806"/>
    <lineage>
        <taxon>Eukaryota</taxon>
        <taxon>Fungi</taxon>
        <taxon>Dikarya</taxon>
        <taxon>Basidiomycota</taxon>
        <taxon>Agaricomycotina</taxon>
        <taxon>Agaricomycetes</taxon>
        <taxon>Russulales</taxon>
        <taxon>Lachnocladiaceae</taxon>
        <taxon>Vararia</taxon>
    </lineage>
</organism>
<gene>
    <name evidence="1" type="ORF">K488DRAFT_65344</name>
</gene>
<proteinExistence type="predicted"/>
<dbReference type="EMBL" id="MU274290">
    <property type="protein sequence ID" value="KAI0026681.1"/>
    <property type="molecule type" value="Genomic_DNA"/>
</dbReference>
<feature type="non-terminal residue" evidence="1">
    <location>
        <position position="1"/>
    </location>
</feature>
<accession>A0ACB8Q4K9</accession>
<protein>
    <submittedName>
        <fullName evidence="1">Uncharacterized protein</fullName>
    </submittedName>
</protein>
<name>A0ACB8Q4K9_9AGAM</name>
<evidence type="ECO:0000313" key="2">
    <source>
        <dbReference type="Proteomes" id="UP000814128"/>
    </source>
</evidence>
<reference evidence="1" key="2">
    <citation type="journal article" date="2022" name="New Phytol.">
        <title>Evolutionary transition to the ectomycorrhizal habit in the genomes of a hyperdiverse lineage of mushroom-forming fungi.</title>
        <authorList>
            <person name="Looney B."/>
            <person name="Miyauchi S."/>
            <person name="Morin E."/>
            <person name="Drula E."/>
            <person name="Courty P.E."/>
            <person name="Kohler A."/>
            <person name="Kuo A."/>
            <person name="LaButti K."/>
            <person name="Pangilinan J."/>
            <person name="Lipzen A."/>
            <person name="Riley R."/>
            <person name="Andreopoulos W."/>
            <person name="He G."/>
            <person name="Johnson J."/>
            <person name="Nolan M."/>
            <person name="Tritt A."/>
            <person name="Barry K.W."/>
            <person name="Grigoriev I.V."/>
            <person name="Nagy L.G."/>
            <person name="Hibbett D."/>
            <person name="Henrissat B."/>
            <person name="Matheny P.B."/>
            <person name="Labbe J."/>
            <person name="Martin F.M."/>
        </authorList>
    </citation>
    <scope>NUCLEOTIDE SEQUENCE</scope>
    <source>
        <strain evidence="1">EC-137</strain>
    </source>
</reference>
<dbReference type="Proteomes" id="UP000814128">
    <property type="component" value="Unassembled WGS sequence"/>
</dbReference>
<reference evidence="1" key="1">
    <citation type="submission" date="2021-02" db="EMBL/GenBank/DDBJ databases">
        <authorList>
            <consortium name="DOE Joint Genome Institute"/>
            <person name="Ahrendt S."/>
            <person name="Looney B.P."/>
            <person name="Miyauchi S."/>
            <person name="Morin E."/>
            <person name="Drula E."/>
            <person name="Courty P.E."/>
            <person name="Chicoki N."/>
            <person name="Fauchery L."/>
            <person name="Kohler A."/>
            <person name="Kuo A."/>
            <person name="Labutti K."/>
            <person name="Pangilinan J."/>
            <person name="Lipzen A."/>
            <person name="Riley R."/>
            <person name="Andreopoulos W."/>
            <person name="He G."/>
            <person name="Johnson J."/>
            <person name="Barry K.W."/>
            <person name="Grigoriev I.V."/>
            <person name="Nagy L."/>
            <person name="Hibbett D."/>
            <person name="Henrissat B."/>
            <person name="Matheny P.B."/>
            <person name="Labbe J."/>
            <person name="Martin F."/>
        </authorList>
    </citation>
    <scope>NUCLEOTIDE SEQUENCE</scope>
    <source>
        <strain evidence="1">EC-137</strain>
    </source>
</reference>
<sequence length="203" mass="22828">STCSNFGAMTLVNQKGGKVLRSTGITGVFCLRHGFWLPNGHARLTKGEKYCTTDYLVASVLRHFALMTTLILAYDIACQWYKNLLRRLSKTPEWSDIYGSAMRFKDLAWRPVVPKFHLAAHKESCQSSFNLNYTLGAGESDGEASERVWAGFNPSAASLKEMGPGHHRDHMEDRCSWWNWAKHIGIGRSVRLGMVVEFDALSI</sequence>
<comment type="caution">
    <text evidence="1">The sequence shown here is derived from an EMBL/GenBank/DDBJ whole genome shotgun (WGS) entry which is preliminary data.</text>
</comment>